<dbReference type="PANTHER" id="PTHR40630">
    <property type="entry name" value="POSSIBLE DNA-BINDING PROTEIN"/>
    <property type="match status" value="1"/>
</dbReference>
<reference evidence="3 4" key="1">
    <citation type="journal article" date="2018" name="PLoS Genet.">
        <title>Repeat elements organise 3D genome structure and mediate transcription in the filamentous fungus Epichloe festucae.</title>
        <authorList>
            <person name="Winter D.J."/>
            <person name="Ganley A.R.D."/>
            <person name="Young C.A."/>
            <person name="Liachko I."/>
            <person name="Schardl C.L."/>
            <person name="Dupont P.Y."/>
            <person name="Berry D."/>
            <person name="Ram A."/>
            <person name="Scott B."/>
            <person name="Cox M.P."/>
        </authorList>
    </citation>
    <scope>NUCLEOTIDE SEQUENCE [LARGE SCALE GENOMIC DNA]</scope>
    <source>
        <strain evidence="3 4">Fl1</strain>
    </source>
</reference>
<feature type="compositionally biased region" description="Basic and acidic residues" evidence="1">
    <location>
        <begin position="244"/>
        <end position="256"/>
    </location>
</feature>
<feature type="domain" description="Hypervirulence associated protein TUDOR" evidence="2">
    <location>
        <begin position="270"/>
        <end position="331"/>
    </location>
</feature>
<accession>A0A7S9KNM6</accession>
<dbReference type="Pfam" id="PF11338">
    <property type="entry name" value="DUF3140"/>
    <property type="match status" value="1"/>
</dbReference>
<name>A0A7S9KNM6_EPIFF</name>
<dbReference type="AlphaFoldDB" id="A0A7S9KNM6"/>
<dbReference type="Proteomes" id="UP000594364">
    <property type="component" value="Chromosome 2"/>
</dbReference>
<feature type="region of interest" description="Disordered" evidence="1">
    <location>
        <begin position="26"/>
        <end position="73"/>
    </location>
</feature>
<dbReference type="InterPro" id="IPR021487">
    <property type="entry name" value="DUF3140"/>
</dbReference>
<protein>
    <recommendedName>
        <fullName evidence="2">Hypervirulence associated protein TUDOR domain-containing protein</fullName>
    </recommendedName>
</protein>
<keyword evidence="4" id="KW-1185">Reference proteome</keyword>
<dbReference type="PANTHER" id="PTHR40630:SF1">
    <property type="entry name" value="DNA-BINDING PROTEIN"/>
    <property type="match status" value="1"/>
</dbReference>
<feature type="compositionally biased region" description="Acidic residues" evidence="1">
    <location>
        <begin position="168"/>
        <end position="216"/>
    </location>
</feature>
<proteinExistence type="predicted"/>
<dbReference type="OrthoDB" id="2131339at2759"/>
<gene>
    <name evidence="3" type="ORF">C2857_002733</name>
</gene>
<feature type="compositionally biased region" description="Basic and acidic residues" evidence="1">
    <location>
        <begin position="39"/>
        <end position="73"/>
    </location>
</feature>
<evidence type="ECO:0000256" key="1">
    <source>
        <dbReference type="SAM" id="MobiDB-lite"/>
    </source>
</evidence>
<feature type="compositionally biased region" description="Basic and acidic residues" evidence="1">
    <location>
        <begin position="115"/>
        <end position="142"/>
    </location>
</feature>
<evidence type="ECO:0000259" key="2">
    <source>
        <dbReference type="Pfam" id="PF11160"/>
    </source>
</evidence>
<feature type="compositionally biased region" description="Basic and acidic residues" evidence="1">
    <location>
        <begin position="285"/>
        <end position="313"/>
    </location>
</feature>
<evidence type="ECO:0000313" key="4">
    <source>
        <dbReference type="Proteomes" id="UP000594364"/>
    </source>
</evidence>
<feature type="region of interest" description="Disordered" evidence="1">
    <location>
        <begin position="89"/>
        <end position="317"/>
    </location>
</feature>
<sequence>MKGNDEVIKEFNELVNMTASELEKWLKSSDSNSAGWPKDSGDGESVGHDSGRKIVEILKDNPQKNPDKYDNDQIEHMRKVVAYCKRHLAQESAGNENKSTEELKKTKSYASLKNWGHDILKKENGKADDSGEAEAGDKRSRQDGPTGENKARKTEKASSAKDEKNERDEGEDGEDGEDGEGGEGGEDDEETGEGDDDEEEDEDADADEEDDDDENGGQEGGGGRKTRSKTSKGANGQKNNKKTKSNENDEKDDKKGNSSNKSKNGEPEPGDTVSWNWGQGQPEGKVLDVKHDKASVKTKRGNEVSRDGSDKDPAVVLDTGKSKAIKLNHELN</sequence>
<organism evidence="3 4">
    <name type="scientific">Epichloe festucae (strain Fl1)</name>
    <dbReference type="NCBI Taxonomy" id="877507"/>
    <lineage>
        <taxon>Eukaryota</taxon>
        <taxon>Fungi</taxon>
        <taxon>Dikarya</taxon>
        <taxon>Ascomycota</taxon>
        <taxon>Pezizomycotina</taxon>
        <taxon>Sordariomycetes</taxon>
        <taxon>Hypocreomycetidae</taxon>
        <taxon>Hypocreales</taxon>
        <taxon>Clavicipitaceae</taxon>
        <taxon>Epichloe</taxon>
    </lineage>
</organism>
<feature type="compositionally biased region" description="Basic and acidic residues" evidence="1">
    <location>
        <begin position="149"/>
        <end position="167"/>
    </location>
</feature>
<dbReference type="Pfam" id="PF11160">
    <property type="entry name" value="Hva1_TUDOR"/>
    <property type="match status" value="1"/>
</dbReference>
<dbReference type="EMBL" id="CP031386">
    <property type="protein sequence ID" value="QPG95969.1"/>
    <property type="molecule type" value="Genomic_DNA"/>
</dbReference>
<dbReference type="InterPro" id="IPR021331">
    <property type="entry name" value="Hva1_TUDOR"/>
</dbReference>
<evidence type="ECO:0000313" key="3">
    <source>
        <dbReference type="EMBL" id="QPG95969.1"/>
    </source>
</evidence>